<evidence type="ECO:0000256" key="12">
    <source>
        <dbReference type="SAM" id="MobiDB-lite"/>
    </source>
</evidence>
<comment type="caution">
    <text evidence="15">The sequence shown here is derived from an EMBL/GenBank/DDBJ whole genome shotgun (WGS) entry which is preliminary data.</text>
</comment>
<feature type="transmembrane region" description="Helical" evidence="13">
    <location>
        <begin position="334"/>
        <end position="359"/>
    </location>
</feature>
<feature type="region of interest" description="Disordered" evidence="12">
    <location>
        <begin position="434"/>
        <end position="459"/>
    </location>
</feature>
<evidence type="ECO:0000256" key="10">
    <source>
        <dbReference type="ARBA" id="ARBA00023180"/>
    </source>
</evidence>
<dbReference type="SUPFAM" id="SSF49313">
    <property type="entry name" value="Cadherin-like"/>
    <property type="match status" value="1"/>
</dbReference>
<feature type="domain" description="Dystroglycan-type cadherin-like" evidence="14">
    <location>
        <begin position="72"/>
        <end position="180"/>
    </location>
</feature>
<dbReference type="Gene3D" id="2.60.40.10">
    <property type="entry name" value="Immunoglobulins"/>
    <property type="match status" value="1"/>
</dbReference>
<keyword evidence="16" id="KW-1185">Reference proteome</keyword>
<dbReference type="EMBL" id="BEZZ01000261">
    <property type="protein sequence ID" value="GCC29637.1"/>
    <property type="molecule type" value="Genomic_DNA"/>
</dbReference>
<evidence type="ECO:0000256" key="4">
    <source>
        <dbReference type="ARBA" id="ARBA00007721"/>
    </source>
</evidence>
<proteinExistence type="inferred from homology"/>
<gene>
    <name evidence="15" type="ORF">chiPu_0008080</name>
</gene>
<dbReference type="InterPro" id="IPR048347">
    <property type="entry name" value="Sarcoglycan_C"/>
</dbReference>
<dbReference type="Pfam" id="PF20989">
    <property type="entry name" value="Sarcoglycan_2_C"/>
    <property type="match status" value="1"/>
</dbReference>
<dbReference type="PANTHER" id="PTHR10132">
    <property type="entry name" value="ALPHA-/EPSILON-SARCOGLYCAN FAMILY MEMBER"/>
    <property type="match status" value="1"/>
</dbReference>
<keyword evidence="9 13" id="KW-0472">Membrane</keyword>
<keyword evidence="7 13" id="KW-0812">Transmembrane</keyword>
<dbReference type="InterPro" id="IPR013783">
    <property type="entry name" value="Ig-like_fold"/>
</dbReference>
<dbReference type="STRING" id="137246.A0A401SGV2"/>
<evidence type="ECO:0000256" key="3">
    <source>
        <dbReference type="ARBA" id="ARBA00004513"/>
    </source>
</evidence>
<dbReference type="PANTHER" id="PTHR10132:SF16">
    <property type="entry name" value="ALPHA-SARCOGLYCAN"/>
    <property type="match status" value="1"/>
</dbReference>
<keyword evidence="6" id="KW-0963">Cytoplasm</keyword>
<evidence type="ECO:0000256" key="11">
    <source>
        <dbReference type="ARBA" id="ARBA00023212"/>
    </source>
</evidence>
<dbReference type="GO" id="GO:0005856">
    <property type="term" value="C:cytoskeleton"/>
    <property type="evidence" value="ECO:0007669"/>
    <property type="project" value="UniProtKB-SubCell"/>
</dbReference>
<name>A0A401SGV2_CHIPU</name>
<keyword evidence="11" id="KW-0206">Cytoskeleton</keyword>
<protein>
    <recommendedName>
        <fullName evidence="14">Dystroglycan-type cadherin-like domain-containing protein</fullName>
    </recommendedName>
</protein>
<comment type="similarity">
    <text evidence="4">Belongs to the sarcoglycan alpha/epsilon family.</text>
</comment>
<dbReference type="AlphaFoldDB" id="A0A401SGV2"/>
<evidence type="ECO:0000256" key="6">
    <source>
        <dbReference type="ARBA" id="ARBA00022490"/>
    </source>
</evidence>
<evidence type="ECO:0000256" key="7">
    <source>
        <dbReference type="ARBA" id="ARBA00022692"/>
    </source>
</evidence>
<dbReference type="InterPro" id="IPR015919">
    <property type="entry name" value="Cadherin-like_sf"/>
</dbReference>
<dbReference type="SMART" id="SM00736">
    <property type="entry name" value="CADG"/>
    <property type="match status" value="1"/>
</dbReference>
<dbReference type="GO" id="GO:0016012">
    <property type="term" value="C:sarcoglycan complex"/>
    <property type="evidence" value="ECO:0007669"/>
    <property type="project" value="InterPro"/>
</dbReference>
<accession>A0A401SGV2</accession>
<dbReference type="GO" id="GO:0042383">
    <property type="term" value="C:sarcolemma"/>
    <property type="evidence" value="ECO:0007669"/>
    <property type="project" value="UniProtKB-SubCell"/>
</dbReference>
<dbReference type="OrthoDB" id="10019906at2759"/>
<evidence type="ECO:0000256" key="9">
    <source>
        <dbReference type="ARBA" id="ARBA00023136"/>
    </source>
</evidence>
<evidence type="ECO:0000256" key="8">
    <source>
        <dbReference type="ARBA" id="ARBA00022989"/>
    </source>
</evidence>
<dbReference type="InterPro" id="IPR048346">
    <property type="entry name" value="Sarcoglycan_N"/>
</dbReference>
<feature type="compositionally biased region" description="Polar residues" evidence="12">
    <location>
        <begin position="445"/>
        <end position="459"/>
    </location>
</feature>
<keyword evidence="5" id="KW-1003">Cell membrane</keyword>
<comment type="subcellular location">
    <subcellularLocation>
        <location evidence="3">Cell membrane</location>
        <location evidence="3">Sarcolemma</location>
        <topology evidence="3">Single-pass membrane protein</topology>
    </subcellularLocation>
    <subcellularLocation>
        <location evidence="2">Cytoplasm</location>
        <location evidence="2">Cytoskeleton</location>
    </subcellularLocation>
</comment>
<evidence type="ECO:0000256" key="5">
    <source>
        <dbReference type="ARBA" id="ARBA00022475"/>
    </source>
</evidence>
<evidence type="ECO:0000259" key="14">
    <source>
        <dbReference type="SMART" id="SM00736"/>
    </source>
</evidence>
<evidence type="ECO:0000256" key="2">
    <source>
        <dbReference type="ARBA" id="ARBA00004245"/>
    </source>
</evidence>
<evidence type="ECO:0000256" key="13">
    <source>
        <dbReference type="SAM" id="Phobius"/>
    </source>
</evidence>
<keyword evidence="8 13" id="KW-1133">Transmembrane helix</keyword>
<evidence type="ECO:0000313" key="15">
    <source>
        <dbReference type="EMBL" id="GCC29637.1"/>
    </source>
</evidence>
<dbReference type="InterPro" id="IPR006644">
    <property type="entry name" value="Cadg"/>
</dbReference>
<comment type="function">
    <text evidence="1">Component of the sarcoglycan complex, a subcomplex of the dystrophin-glycoprotein complex which forms a link between the F-actin cytoskeleton and the extracellular matrix.</text>
</comment>
<dbReference type="InterPro" id="IPR008908">
    <property type="entry name" value="Sarcoglycan_alpha/epsilon"/>
</dbReference>
<evidence type="ECO:0000256" key="1">
    <source>
        <dbReference type="ARBA" id="ARBA00002860"/>
    </source>
</evidence>
<dbReference type="Proteomes" id="UP000287033">
    <property type="component" value="Unassembled WGS sequence"/>
</dbReference>
<reference evidence="15 16" key="1">
    <citation type="journal article" date="2018" name="Nat. Ecol. Evol.">
        <title>Shark genomes provide insights into elasmobranch evolution and the origin of vertebrates.</title>
        <authorList>
            <person name="Hara Y"/>
            <person name="Yamaguchi K"/>
            <person name="Onimaru K"/>
            <person name="Kadota M"/>
            <person name="Koyanagi M"/>
            <person name="Keeley SD"/>
            <person name="Tatsumi K"/>
            <person name="Tanaka K"/>
            <person name="Motone F"/>
            <person name="Kageyama Y"/>
            <person name="Nozu R"/>
            <person name="Adachi N"/>
            <person name="Nishimura O"/>
            <person name="Nakagawa R"/>
            <person name="Tanegashima C"/>
            <person name="Kiyatake I"/>
            <person name="Matsumoto R"/>
            <person name="Murakumo K"/>
            <person name="Nishida K"/>
            <person name="Terakita A"/>
            <person name="Kuratani S"/>
            <person name="Sato K"/>
            <person name="Hyodo S Kuraku.S."/>
        </authorList>
    </citation>
    <scope>NUCLEOTIDE SEQUENCE [LARGE SCALE GENOMIC DNA]</scope>
</reference>
<dbReference type="Pfam" id="PF05510">
    <property type="entry name" value="Sarcoglycan_2"/>
    <property type="match status" value="1"/>
</dbReference>
<sequence>MRVTKKNSQNSAIISTQLFLVWNAPLASLCCCQSKSKHFIFTFQRKMATHRVWTYASAVLLTTVCSVVADQTVNPIVGVLFLHVLERGHYQEGFRSFQETYGIITNTPITFSTNLDDHPDRPRWLRFTQRTAYHDGMLYGTPTSEDIGQRIIEVTAYNRKTYETTRQNIIINVEQTLGLKFPYQVEFFVKNRNVEEVLPFEVQKQFKDRVQSIWESNHLTIINITSALDRGGRVPLPIEGRKEGVYVKVGSRIPFPSCLEEEASSDEQCDDQQEPISCEDAFSPHFSIDWCNILLMDKSKPDIPDADLVPGDGVLTDGGEYSPPSNSLEDRDYYLDYVVTITVPLVIALILCLILTYIMCCRREGIAKRDAKTSDIQLVHHHSIQDNACELRDLAKSRDGIRPLSTLPMFNARTGERAPPRLPFNYDTSRVPLVLDQQEPHSDPSPRTQPKIQQQKTGK</sequence>
<dbReference type="GO" id="GO:0005509">
    <property type="term" value="F:calcium ion binding"/>
    <property type="evidence" value="ECO:0007669"/>
    <property type="project" value="InterPro"/>
</dbReference>
<keyword evidence="10" id="KW-0325">Glycoprotein</keyword>
<organism evidence="15 16">
    <name type="scientific">Chiloscyllium punctatum</name>
    <name type="common">Brownbanded bambooshark</name>
    <name type="synonym">Hemiscyllium punctatum</name>
    <dbReference type="NCBI Taxonomy" id="137246"/>
    <lineage>
        <taxon>Eukaryota</taxon>
        <taxon>Metazoa</taxon>
        <taxon>Chordata</taxon>
        <taxon>Craniata</taxon>
        <taxon>Vertebrata</taxon>
        <taxon>Chondrichthyes</taxon>
        <taxon>Elasmobranchii</taxon>
        <taxon>Galeomorphii</taxon>
        <taxon>Galeoidea</taxon>
        <taxon>Orectolobiformes</taxon>
        <taxon>Hemiscylliidae</taxon>
        <taxon>Chiloscyllium</taxon>
    </lineage>
</organism>
<dbReference type="OMA" id="VGSEQYF"/>
<evidence type="ECO:0000313" key="16">
    <source>
        <dbReference type="Proteomes" id="UP000287033"/>
    </source>
</evidence>